<evidence type="ECO:0000256" key="1">
    <source>
        <dbReference type="SAM" id="Phobius"/>
    </source>
</evidence>
<keyword evidence="1" id="KW-0812">Transmembrane</keyword>
<feature type="transmembrane region" description="Helical" evidence="1">
    <location>
        <begin position="208"/>
        <end position="226"/>
    </location>
</feature>
<dbReference type="EMBL" id="QRGR01000003">
    <property type="protein sequence ID" value="RDV16693.1"/>
    <property type="molecule type" value="Genomic_DNA"/>
</dbReference>
<name>A0A3D8LGY2_9BACT</name>
<evidence type="ECO:0000313" key="2">
    <source>
        <dbReference type="EMBL" id="RDV16693.1"/>
    </source>
</evidence>
<sequence>MIINKVLPADGLSLGDPDVVTPKKLHFQIFCSLWAIATLFHMAQSSAFDARLHYVLLTIAVASVLYRPSSIPRFVMLIALQLGDVFYKMPALSNHWIFTALVDLTILHALLYLIIKHRSFRIRQEDLLNTFAPFVRVEVIILYFFVTFHKLNEDFFSPIGSCAAFFLQAQNSRGFFSLTPEFLALNAYFTIFVESLIPVMLCFRRTRIWGILIGLVFHCIIAYNPLNGFYDFSSMIFAVYFLFTSPQFGNSVAAKWAQVKEQLKGIRERAETYSFSKVVLAAVCFAGVVLTSVVLTKRVDDFHLFFFWTGFSFVYILLFFRYMAGRSERSHLPNRYSLSIPHWSFLIIPLLVFINGGSPYLGLKTESSFAMFSNLKTEGGVTNHFIVPAGVQVFDFQKDMVEVVSSSDKELQALAANRKLMAYFEFKDYVASNKPQFVEYIRKGKQYTFNLAEANHTHELMSQNPYLLRRLLSFREINKYDPQPCYH</sequence>
<feature type="transmembrane region" description="Helical" evidence="1">
    <location>
        <begin position="54"/>
        <end position="75"/>
    </location>
</feature>
<feature type="transmembrane region" description="Helical" evidence="1">
    <location>
        <begin position="302"/>
        <end position="322"/>
    </location>
</feature>
<keyword evidence="1" id="KW-1133">Transmembrane helix</keyword>
<dbReference type="OrthoDB" id="9785438at2"/>
<proteinExistence type="predicted"/>
<dbReference type="AlphaFoldDB" id="A0A3D8LGY2"/>
<organism evidence="2 3">
    <name type="scientific">Pontibacter diazotrophicus</name>
    <dbReference type="NCBI Taxonomy" id="1400979"/>
    <lineage>
        <taxon>Bacteria</taxon>
        <taxon>Pseudomonadati</taxon>
        <taxon>Bacteroidota</taxon>
        <taxon>Cytophagia</taxon>
        <taxon>Cytophagales</taxon>
        <taxon>Hymenobacteraceae</taxon>
        <taxon>Pontibacter</taxon>
    </lineage>
</organism>
<feature type="transmembrane region" description="Helical" evidence="1">
    <location>
        <begin position="25"/>
        <end position="42"/>
    </location>
</feature>
<feature type="transmembrane region" description="Helical" evidence="1">
    <location>
        <begin position="95"/>
        <end position="115"/>
    </location>
</feature>
<comment type="caution">
    <text evidence="2">The sequence shown here is derived from an EMBL/GenBank/DDBJ whole genome shotgun (WGS) entry which is preliminary data.</text>
</comment>
<keyword evidence="3" id="KW-1185">Reference proteome</keyword>
<feature type="transmembrane region" description="Helical" evidence="1">
    <location>
        <begin position="182"/>
        <end position="201"/>
    </location>
</feature>
<keyword evidence="1" id="KW-0472">Membrane</keyword>
<evidence type="ECO:0008006" key="4">
    <source>
        <dbReference type="Google" id="ProtNLM"/>
    </source>
</evidence>
<dbReference type="Proteomes" id="UP000256708">
    <property type="component" value="Unassembled WGS sequence"/>
</dbReference>
<gene>
    <name evidence="2" type="ORF">DXT99_02610</name>
</gene>
<protein>
    <recommendedName>
        <fullName evidence="4">HTTM domain-containing protein</fullName>
    </recommendedName>
</protein>
<evidence type="ECO:0000313" key="3">
    <source>
        <dbReference type="Proteomes" id="UP000256708"/>
    </source>
</evidence>
<dbReference type="RefSeq" id="WP_115563967.1">
    <property type="nucleotide sequence ID" value="NZ_QRGR01000003.1"/>
</dbReference>
<feature type="transmembrane region" description="Helical" evidence="1">
    <location>
        <begin position="278"/>
        <end position="296"/>
    </location>
</feature>
<feature type="transmembrane region" description="Helical" evidence="1">
    <location>
        <begin position="343"/>
        <end position="363"/>
    </location>
</feature>
<accession>A0A3D8LGY2</accession>
<reference evidence="3" key="1">
    <citation type="submission" date="2018-08" db="EMBL/GenBank/DDBJ databases">
        <authorList>
            <person name="Liu Z.-W."/>
            <person name="Du Z.-J."/>
        </authorList>
    </citation>
    <scope>NUCLEOTIDE SEQUENCE [LARGE SCALE GENOMIC DNA]</scope>
    <source>
        <strain evidence="3">H4X</strain>
    </source>
</reference>
<feature type="transmembrane region" description="Helical" evidence="1">
    <location>
        <begin position="127"/>
        <end position="146"/>
    </location>
</feature>